<evidence type="ECO:0000313" key="2">
    <source>
        <dbReference type="Proteomes" id="UP001162992"/>
    </source>
</evidence>
<evidence type="ECO:0000313" key="1">
    <source>
        <dbReference type="EMBL" id="KAJ7564622.1"/>
    </source>
</evidence>
<proteinExistence type="predicted"/>
<sequence>MAIAVNSDVTGKIASKSATSFATWVMRISAMIMIFLGTILIPCSASYYAPLLKFRFGIFEHQMWQGVMGFLTQPVLFLLVNLVILSIWATSDATCNDVPVLMKDEKLQSLRVSPKYKSQRGSSSYITSASLCSSNPLIDNARSKVIAPSATCPTARIQVEVKTTHIEHSSPSCEADSKKEVSAFVSEAKTASCRERKRSHSITANPIQRQDCGPTKRNHPRNKISPQTNWDTKKCAANSLNVEAAATARTKFESRSASFPRLPSRLIVRDMSIGEAESDKSGMSCCRPEVIVMEKDELNERIEAFFSKFREQLRKESLCSQ</sequence>
<reference evidence="2" key="1">
    <citation type="journal article" date="2024" name="Proc. Natl. Acad. Sci. U.S.A.">
        <title>Extraordinary preservation of gene collinearity over three hundred million years revealed in homosporous lycophytes.</title>
        <authorList>
            <person name="Li C."/>
            <person name="Wickell D."/>
            <person name="Kuo L.Y."/>
            <person name="Chen X."/>
            <person name="Nie B."/>
            <person name="Liao X."/>
            <person name="Peng D."/>
            <person name="Ji J."/>
            <person name="Jenkins J."/>
            <person name="Williams M."/>
            <person name="Shu S."/>
            <person name="Plott C."/>
            <person name="Barry K."/>
            <person name="Rajasekar S."/>
            <person name="Grimwood J."/>
            <person name="Han X."/>
            <person name="Sun S."/>
            <person name="Hou Z."/>
            <person name="He W."/>
            <person name="Dai G."/>
            <person name="Sun C."/>
            <person name="Schmutz J."/>
            <person name="Leebens-Mack J.H."/>
            <person name="Li F.W."/>
            <person name="Wang L."/>
        </authorList>
    </citation>
    <scope>NUCLEOTIDE SEQUENCE [LARGE SCALE GENOMIC DNA]</scope>
    <source>
        <strain evidence="2">cv. PW_Plant_1</strain>
    </source>
</reference>
<organism evidence="1 2">
    <name type="scientific">Diphasiastrum complanatum</name>
    <name type="common">Issler's clubmoss</name>
    <name type="synonym">Lycopodium complanatum</name>
    <dbReference type="NCBI Taxonomy" id="34168"/>
    <lineage>
        <taxon>Eukaryota</taxon>
        <taxon>Viridiplantae</taxon>
        <taxon>Streptophyta</taxon>
        <taxon>Embryophyta</taxon>
        <taxon>Tracheophyta</taxon>
        <taxon>Lycopodiopsida</taxon>
        <taxon>Lycopodiales</taxon>
        <taxon>Lycopodiaceae</taxon>
        <taxon>Lycopodioideae</taxon>
        <taxon>Diphasiastrum</taxon>
    </lineage>
</organism>
<gene>
    <name evidence="1" type="ORF">O6H91_02G026400</name>
</gene>
<comment type="caution">
    <text evidence="1">The sequence shown here is derived from an EMBL/GenBank/DDBJ whole genome shotgun (WGS) entry which is preliminary data.</text>
</comment>
<keyword evidence="2" id="KW-1185">Reference proteome</keyword>
<accession>A0ACC2EDW0</accession>
<protein>
    <submittedName>
        <fullName evidence="1">Uncharacterized protein</fullName>
    </submittedName>
</protein>
<dbReference type="Proteomes" id="UP001162992">
    <property type="component" value="Chromosome 2"/>
</dbReference>
<name>A0ACC2EDW0_DIPCM</name>
<dbReference type="EMBL" id="CM055093">
    <property type="protein sequence ID" value="KAJ7564622.1"/>
    <property type="molecule type" value="Genomic_DNA"/>
</dbReference>